<evidence type="ECO:0000313" key="2">
    <source>
        <dbReference type="Proteomes" id="UP000277498"/>
    </source>
</evidence>
<protein>
    <submittedName>
        <fullName evidence="1">Phosphonate metabolism protein PhnJ</fullName>
    </submittedName>
</protein>
<dbReference type="Proteomes" id="UP000277498">
    <property type="component" value="Unassembled WGS sequence"/>
</dbReference>
<name>A0A3P5X6H1_9RHOB</name>
<keyword evidence="2" id="KW-1185">Reference proteome</keyword>
<dbReference type="GO" id="GO:0019700">
    <property type="term" value="P:organic phosphonate catabolic process"/>
    <property type="evidence" value="ECO:0007669"/>
    <property type="project" value="InterPro"/>
</dbReference>
<dbReference type="InterPro" id="IPR010306">
    <property type="entry name" value="PhnJ"/>
</dbReference>
<gene>
    <name evidence="1" type="ORF">XINFAN_01686</name>
</gene>
<accession>A0A3P5X6H1</accession>
<evidence type="ECO:0000313" key="1">
    <source>
        <dbReference type="EMBL" id="VDC26531.1"/>
    </source>
</evidence>
<dbReference type="EMBL" id="UXAW01000056">
    <property type="protein sequence ID" value="VDC26531.1"/>
    <property type="molecule type" value="Genomic_DNA"/>
</dbReference>
<dbReference type="GO" id="GO:0016829">
    <property type="term" value="F:lyase activity"/>
    <property type="evidence" value="ECO:0007669"/>
    <property type="project" value="InterPro"/>
</dbReference>
<proteinExistence type="predicted"/>
<dbReference type="Pfam" id="PF06007">
    <property type="entry name" value="PhnJ"/>
    <property type="match status" value="1"/>
</dbReference>
<dbReference type="AlphaFoldDB" id="A0A3P5X6H1"/>
<reference evidence="1 2" key="1">
    <citation type="submission" date="2018-11" db="EMBL/GenBank/DDBJ databases">
        <authorList>
            <person name="Criscuolo A."/>
        </authorList>
    </citation>
    <scope>NUCLEOTIDE SEQUENCE [LARGE SCALE GENOMIC DNA]</scope>
    <source>
        <strain evidence="1">ACIP111625</strain>
    </source>
</reference>
<organism evidence="1 2">
    <name type="scientific">Pseudogemmobacter humi</name>
    <dbReference type="NCBI Taxonomy" id="2483812"/>
    <lineage>
        <taxon>Bacteria</taxon>
        <taxon>Pseudomonadati</taxon>
        <taxon>Pseudomonadota</taxon>
        <taxon>Alphaproteobacteria</taxon>
        <taxon>Rhodobacterales</taxon>
        <taxon>Paracoccaceae</taxon>
        <taxon>Pseudogemmobacter</taxon>
    </lineage>
</organism>
<dbReference type="GO" id="GO:0051539">
    <property type="term" value="F:4 iron, 4 sulfur cluster binding"/>
    <property type="evidence" value="ECO:0007669"/>
    <property type="project" value="InterPro"/>
</dbReference>
<sequence>MPDRWILIAEGLIAGLGPVNPQVMMGSLPIPKFDDPKLPGSLGVRLSGARRERRIHALPFRTLALRLR</sequence>